<protein>
    <submittedName>
        <fullName evidence="1">Uncharacterized protein</fullName>
    </submittedName>
</protein>
<evidence type="ECO:0000313" key="2">
    <source>
        <dbReference type="Proteomes" id="UP001303899"/>
    </source>
</evidence>
<reference evidence="1 2" key="1">
    <citation type="submission" date="2023-12" db="EMBL/GenBank/DDBJ databases">
        <title>Novel species of the genus Arcicella isolated from rivers.</title>
        <authorList>
            <person name="Lu H."/>
        </authorList>
    </citation>
    <scope>NUCLEOTIDE SEQUENCE [LARGE SCALE GENOMIC DNA]</scope>
    <source>
        <strain evidence="1 2">DC2W</strain>
    </source>
</reference>
<evidence type="ECO:0000313" key="1">
    <source>
        <dbReference type="EMBL" id="MEA5405996.1"/>
    </source>
</evidence>
<keyword evidence="2" id="KW-1185">Reference proteome</keyword>
<proteinExistence type="predicted"/>
<organism evidence="1 2">
    <name type="scientific">Arcicella gelida</name>
    <dbReference type="NCBI Taxonomy" id="2984195"/>
    <lineage>
        <taxon>Bacteria</taxon>
        <taxon>Pseudomonadati</taxon>
        <taxon>Bacteroidota</taxon>
        <taxon>Cytophagia</taxon>
        <taxon>Cytophagales</taxon>
        <taxon>Flectobacillaceae</taxon>
        <taxon>Arcicella</taxon>
    </lineage>
</organism>
<dbReference type="Proteomes" id="UP001303899">
    <property type="component" value="Unassembled WGS sequence"/>
</dbReference>
<comment type="caution">
    <text evidence="1">The sequence shown here is derived from an EMBL/GenBank/DDBJ whole genome shotgun (WGS) entry which is preliminary data.</text>
</comment>
<gene>
    <name evidence="1" type="ORF">VB776_23860</name>
</gene>
<dbReference type="RefSeq" id="WP_323699363.1">
    <property type="nucleotide sequence ID" value="NZ_JAYGIL010000053.1"/>
</dbReference>
<dbReference type="EMBL" id="JAYGIL010000053">
    <property type="protein sequence ID" value="MEA5405996.1"/>
    <property type="molecule type" value="Genomic_DNA"/>
</dbReference>
<name>A0ABU5SBX9_9BACT</name>
<sequence>MKNKKILFGTSIHWNDSEKTSTVNYVDNCSESLVFNSEDMIIDNIIIAPFNQISSIY</sequence>
<accession>A0ABU5SBX9</accession>